<dbReference type="EMBL" id="HBUE01078142">
    <property type="protein sequence ID" value="CAG6476257.1"/>
    <property type="molecule type" value="Transcribed_RNA"/>
</dbReference>
<reference evidence="2" key="1">
    <citation type="submission" date="2021-05" db="EMBL/GenBank/DDBJ databases">
        <authorList>
            <person name="Alioto T."/>
            <person name="Alioto T."/>
            <person name="Gomez Garrido J."/>
        </authorList>
    </citation>
    <scope>NUCLEOTIDE SEQUENCE</scope>
</reference>
<name>A0A8D8BLN2_CULPI</name>
<sequence>MPSGRVPPLQQDHDGQVPVRPHGPANQVQTAANASRRRSLQEALHADEKLRQAQMQPGMLHRLRSHLHQDLLASPHLRPASLRQTVPPRLVQHLPPGLL</sequence>
<feature type="region of interest" description="Disordered" evidence="1">
    <location>
        <begin position="1"/>
        <end position="42"/>
    </location>
</feature>
<organism evidence="2">
    <name type="scientific">Culex pipiens</name>
    <name type="common">House mosquito</name>
    <dbReference type="NCBI Taxonomy" id="7175"/>
    <lineage>
        <taxon>Eukaryota</taxon>
        <taxon>Metazoa</taxon>
        <taxon>Ecdysozoa</taxon>
        <taxon>Arthropoda</taxon>
        <taxon>Hexapoda</taxon>
        <taxon>Insecta</taxon>
        <taxon>Pterygota</taxon>
        <taxon>Neoptera</taxon>
        <taxon>Endopterygota</taxon>
        <taxon>Diptera</taxon>
        <taxon>Nematocera</taxon>
        <taxon>Culicoidea</taxon>
        <taxon>Culicidae</taxon>
        <taxon>Culicinae</taxon>
        <taxon>Culicini</taxon>
        <taxon>Culex</taxon>
        <taxon>Culex</taxon>
    </lineage>
</organism>
<dbReference type="AlphaFoldDB" id="A0A8D8BLN2"/>
<dbReference type="EMBL" id="HBUE01078141">
    <property type="protein sequence ID" value="CAG6476254.1"/>
    <property type="molecule type" value="Transcribed_RNA"/>
</dbReference>
<proteinExistence type="predicted"/>
<protein>
    <submittedName>
        <fullName evidence="2">(northern house mosquito) hypothetical protein</fullName>
    </submittedName>
</protein>
<evidence type="ECO:0000256" key="1">
    <source>
        <dbReference type="SAM" id="MobiDB-lite"/>
    </source>
</evidence>
<feature type="region of interest" description="Disordered" evidence="1">
    <location>
        <begin position="78"/>
        <end position="99"/>
    </location>
</feature>
<accession>A0A8D8BLN2</accession>
<evidence type="ECO:0000313" key="2">
    <source>
        <dbReference type="EMBL" id="CAG6476254.1"/>
    </source>
</evidence>